<keyword evidence="2" id="KW-1185">Reference proteome</keyword>
<dbReference type="InterPro" id="IPR011989">
    <property type="entry name" value="ARM-like"/>
</dbReference>
<dbReference type="RefSeq" id="WP_010963936.1">
    <property type="nucleotide sequence ID" value="NC_003030.1"/>
</dbReference>
<organism evidence="1 2">
    <name type="scientific">Clostridium acetobutylicum (strain ATCC 824 / DSM 792 / JCM 1419 / IAM 19013 / LMG 5710 / NBRC 13948 / NRRL B-527 / VKM B-1787 / 2291 / W)</name>
    <dbReference type="NCBI Taxonomy" id="272562"/>
    <lineage>
        <taxon>Bacteria</taxon>
        <taxon>Bacillati</taxon>
        <taxon>Bacillota</taxon>
        <taxon>Clostridia</taxon>
        <taxon>Eubacteriales</taxon>
        <taxon>Clostridiaceae</taxon>
        <taxon>Clostridium</taxon>
    </lineage>
</organism>
<dbReference type="AlphaFoldDB" id="Q97LE5"/>
<dbReference type="PIR" id="G96975">
    <property type="entry name" value="G96975"/>
</dbReference>
<dbReference type="OrthoDB" id="2083649at2"/>
<protein>
    <recommendedName>
        <fullName evidence="3">HEAT repeat domain-containing protein</fullName>
    </recommendedName>
</protein>
<dbReference type="PATRIC" id="fig|272562.8.peg.820"/>
<dbReference type="STRING" id="272562.CA_C0617"/>
<dbReference type="EMBL" id="AE001437">
    <property type="protein sequence ID" value="AAK78594.1"/>
    <property type="molecule type" value="Genomic_DNA"/>
</dbReference>
<name>Q97LE5_CLOAB</name>
<dbReference type="HOGENOM" id="CLU_1223004_0_0_9"/>
<dbReference type="InterPro" id="IPR016024">
    <property type="entry name" value="ARM-type_fold"/>
</dbReference>
<reference evidence="1 2" key="1">
    <citation type="journal article" date="2001" name="J. Bacteriol.">
        <title>Genome sequence and comparative analysis of the solvent-producing bacterium Clostridium acetobutylicum.</title>
        <authorList>
            <person name="Nolling J."/>
            <person name="Breton G."/>
            <person name="Omelchenko M.V."/>
            <person name="Makarova K.S."/>
            <person name="Zeng Q."/>
            <person name="Gibson R."/>
            <person name="Lee H.M."/>
            <person name="Dubois J."/>
            <person name="Qiu D."/>
            <person name="Hitti J."/>
            <person name="Wolf Y.I."/>
            <person name="Tatusov R.L."/>
            <person name="Sabathe F."/>
            <person name="Doucette-Stamm L."/>
            <person name="Soucaille P."/>
            <person name="Daly M.J."/>
            <person name="Bennett G.N."/>
            <person name="Koonin E.V."/>
            <person name="Smith D.R."/>
        </authorList>
    </citation>
    <scope>NUCLEOTIDE SEQUENCE [LARGE SCALE GENOMIC DNA]</scope>
    <source>
        <strain evidence="2">ATCC 824 / DSM 792 / JCM 1419 / LMG 5710 / VKM B-1787</strain>
    </source>
</reference>
<dbReference type="Proteomes" id="UP000000814">
    <property type="component" value="Chromosome"/>
</dbReference>
<gene>
    <name evidence="1" type="ordered locus">CA_C0617</name>
</gene>
<evidence type="ECO:0000313" key="2">
    <source>
        <dbReference type="Proteomes" id="UP000000814"/>
    </source>
</evidence>
<dbReference type="KEGG" id="cac:CA_C0617"/>
<accession>Q97LE5</accession>
<proteinExistence type="predicted"/>
<sequence length="226" mass="26527">MEKYFNKLDEIEEKEEFNEYDFEVLKYFSRNSNSDVRCRVAEILFSKVNKEGEEILINLIDDKNELVRINACDSLCSSNSQKILQLLKSKVLEDKSYLVRGYALVSISEIAVRINHDIREFLICALEKEEVKWVKINFYKALYMVGETTYLKLLIEELNNEYHGIRCAVVNILTEIISRENLEVIMKALKKRLKVEEVMSVKTEIEDFIALEPVVLEHKRTSMKTL</sequence>
<dbReference type="Gene3D" id="1.25.10.10">
    <property type="entry name" value="Leucine-rich Repeat Variant"/>
    <property type="match status" value="1"/>
</dbReference>
<evidence type="ECO:0008006" key="3">
    <source>
        <dbReference type="Google" id="ProtNLM"/>
    </source>
</evidence>
<dbReference type="GeneID" id="44997128"/>
<evidence type="ECO:0000313" key="1">
    <source>
        <dbReference type="EMBL" id="AAK78594.1"/>
    </source>
</evidence>
<dbReference type="SUPFAM" id="SSF48371">
    <property type="entry name" value="ARM repeat"/>
    <property type="match status" value="1"/>
</dbReference>
<dbReference type="eggNOG" id="COG1413">
    <property type="taxonomic scope" value="Bacteria"/>
</dbReference>
<dbReference type="Pfam" id="PF13646">
    <property type="entry name" value="HEAT_2"/>
    <property type="match status" value="1"/>
</dbReference>